<comment type="function">
    <text evidence="2">Removal of H(2)O(2), oxidation of toxic reductants, biosynthesis and degradation of lignin, suberization, auxin catabolism, response to environmental stresses such as wounding, pathogen attack and oxidative stress. These functions might be dependent on each isozyme/isoform in each plant tissue.</text>
</comment>
<keyword evidence="6" id="KW-0349">Heme</keyword>
<dbReference type="FunFam" id="1.10.420.10:FF:000010">
    <property type="entry name" value="Peroxidase"/>
    <property type="match status" value="1"/>
</dbReference>
<dbReference type="Pfam" id="PF00141">
    <property type="entry name" value="peroxidase"/>
    <property type="match status" value="1"/>
</dbReference>
<dbReference type="InterPro" id="IPR033905">
    <property type="entry name" value="Secretory_peroxidase"/>
</dbReference>
<feature type="binding site" evidence="16">
    <location>
        <position position="252"/>
    </location>
    <ligand>
        <name>Ca(2+)</name>
        <dbReference type="ChEBI" id="CHEBI:29108"/>
        <label>2</label>
    </ligand>
</feature>
<dbReference type="GO" id="GO:0140825">
    <property type="term" value="F:lactoperoxidase activity"/>
    <property type="evidence" value="ECO:0007669"/>
    <property type="project" value="UniProtKB-EC"/>
</dbReference>
<keyword evidence="8 20" id="KW-0732">Signal</keyword>
<feature type="disulfide bond" evidence="18">
    <location>
        <begin position="79"/>
        <end position="84"/>
    </location>
</feature>
<keyword evidence="24" id="KW-1185">Reference proteome</keyword>
<keyword evidence="5" id="KW-0575">Peroxidase</keyword>
<dbReference type="GO" id="GO:0042744">
    <property type="term" value="P:hydrogen peroxide catabolic process"/>
    <property type="evidence" value="ECO:0007669"/>
    <property type="project" value="UniProtKB-KW"/>
</dbReference>
<feature type="domain" description="Plant heme peroxidase family profile" evidence="21">
    <location>
        <begin position="36"/>
        <end position="339"/>
    </location>
</feature>
<dbReference type="InterPro" id="IPR000823">
    <property type="entry name" value="Peroxidase_pln"/>
</dbReference>
<feature type="site" description="Transition state stabilizer" evidence="17">
    <location>
        <position position="73"/>
    </location>
</feature>
<evidence type="ECO:0000313" key="24">
    <source>
        <dbReference type="Proteomes" id="UP000811609"/>
    </source>
</evidence>
<feature type="binding site" evidence="16">
    <location>
        <position position="260"/>
    </location>
    <ligand>
        <name>Ca(2+)</name>
        <dbReference type="ChEBI" id="CHEBI:29108"/>
        <label>2</label>
    </ligand>
</feature>
<comment type="cofactor">
    <cofactor evidence="16">
        <name>Ca(2+)</name>
        <dbReference type="ChEBI" id="CHEBI:29108"/>
    </cofactor>
    <text evidence="16">Binds 2 calcium ions per subunit.</text>
</comment>
<name>A0A8T1NAH9_CARIL</name>
<comment type="similarity">
    <text evidence="19">Belongs to the peroxidase family.</text>
</comment>
<feature type="active site" description="Proton acceptor" evidence="14">
    <location>
        <position position="77"/>
    </location>
</feature>
<keyword evidence="10" id="KW-0560">Oxidoreductase</keyword>
<evidence type="ECO:0000256" key="8">
    <source>
        <dbReference type="ARBA" id="ARBA00022729"/>
    </source>
</evidence>
<accession>A0A8T1NAH9</accession>
<evidence type="ECO:0000256" key="17">
    <source>
        <dbReference type="PIRSR" id="PIRSR600823-4"/>
    </source>
</evidence>
<feature type="binding site" evidence="16">
    <location>
        <position position="85"/>
    </location>
    <ligand>
        <name>Ca(2+)</name>
        <dbReference type="ChEBI" id="CHEBI:29108"/>
        <label>1</label>
    </ligand>
</feature>
<evidence type="ECO:0000259" key="21">
    <source>
        <dbReference type="PROSITE" id="PS50873"/>
    </source>
</evidence>
<feature type="chain" id="PRO_5035870429" description="peroxidase" evidence="20">
    <location>
        <begin position="36"/>
        <end position="339"/>
    </location>
</feature>
<evidence type="ECO:0000313" key="23">
    <source>
        <dbReference type="EMBL" id="KAG6674047.1"/>
    </source>
</evidence>
<dbReference type="PANTHER" id="PTHR31235">
    <property type="entry name" value="PEROXIDASE 25-RELATED"/>
    <property type="match status" value="1"/>
</dbReference>
<dbReference type="InterPro" id="IPR019794">
    <property type="entry name" value="Peroxidases_AS"/>
</dbReference>
<evidence type="ECO:0000256" key="20">
    <source>
        <dbReference type="SAM" id="SignalP"/>
    </source>
</evidence>
<protein>
    <recommendedName>
        <fullName evidence="3">peroxidase</fullName>
        <ecNumber evidence="3">1.11.1.7</ecNumber>
    </recommendedName>
</protein>
<feature type="binding site" evidence="16">
    <location>
        <position position="202"/>
    </location>
    <ligand>
        <name>Ca(2+)</name>
        <dbReference type="ChEBI" id="CHEBI:29108"/>
        <label>2</label>
    </ligand>
</feature>
<sequence>MTLLPSLQMFIHSFPIMVLVLAFLMFCQLTCMSQAQLRVGFYSQTCSEAESIVRSVVRDAIQTNPRNAPILLRLHFHDCFVQGCDASVLIDHGFNSERNAPGHVGLEGFEVIENAKARLESVCNGTVSCADIVALAARDAVSLIGVPFYEVPTGRRDGRVSDISFAANLPDVDDSIRLLKSKFRQKGLSHKDLVLLSSGAHTIGTTACFFLQKRLYDFTMGNSSDPAINPQFLPKLKALCPPGNVDDRIPLDAVTESTFDEQIFRNIRDGFAVLSSDARLNDDKNTSQVLESYINNGSSTGRSVPSFKSDFTKAMVKMGNIGVKTGLQGEIRRVCGSFN</sequence>
<feature type="binding site" evidence="16">
    <location>
        <position position="255"/>
    </location>
    <ligand>
        <name>Ca(2+)</name>
        <dbReference type="ChEBI" id="CHEBI:29108"/>
        <label>2</label>
    </ligand>
</feature>
<evidence type="ECO:0000256" key="10">
    <source>
        <dbReference type="ARBA" id="ARBA00023002"/>
    </source>
</evidence>
<evidence type="ECO:0000256" key="16">
    <source>
        <dbReference type="PIRSR" id="PIRSR600823-3"/>
    </source>
</evidence>
<comment type="catalytic activity">
    <reaction evidence="1">
        <text>2 a phenolic donor + H2O2 = 2 a phenolic radical donor + 2 H2O</text>
        <dbReference type="Rhea" id="RHEA:56136"/>
        <dbReference type="ChEBI" id="CHEBI:15377"/>
        <dbReference type="ChEBI" id="CHEBI:16240"/>
        <dbReference type="ChEBI" id="CHEBI:139520"/>
        <dbReference type="ChEBI" id="CHEBI:139521"/>
        <dbReference type="EC" id="1.11.1.7"/>
    </reaction>
</comment>
<organism evidence="22 24">
    <name type="scientific">Carya illinoinensis</name>
    <name type="common">Pecan</name>
    <dbReference type="NCBI Taxonomy" id="32201"/>
    <lineage>
        <taxon>Eukaryota</taxon>
        <taxon>Viridiplantae</taxon>
        <taxon>Streptophyta</taxon>
        <taxon>Embryophyta</taxon>
        <taxon>Tracheophyta</taxon>
        <taxon>Spermatophyta</taxon>
        <taxon>Magnoliopsida</taxon>
        <taxon>eudicotyledons</taxon>
        <taxon>Gunneridae</taxon>
        <taxon>Pentapetalae</taxon>
        <taxon>rosids</taxon>
        <taxon>fabids</taxon>
        <taxon>Fagales</taxon>
        <taxon>Juglandaceae</taxon>
        <taxon>Carya</taxon>
    </lineage>
</organism>
<dbReference type="Proteomes" id="UP000811246">
    <property type="component" value="Chromosome 15"/>
</dbReference>
<reference evidence="23" key="2">
    <citation type="submission" date="2021-01" db="EMBL/GenBank/DDBJ databases">
        <authorList>
            <person name="Lovell J.T."/>
            <person name="Bentley N."/>
            <person name="Bhattarai G."/>
            <person name="Jenkins J.W."/>
            <person name="Sreedasyam A."/>
            <person name="Alarcon Y."/>
            <person name="Bock C."/>
            <person name="Boston L."/>
            <person name="Carlson J."/>
            <person name="Cervantes K."/>
            <person name="Clermont K."/>
            <person name="Krom N."/>
            <person name="Kubenka K."/>
            <person name="Mamidi S."/>
            <person name="Mattison C."/>
            <person name="Monteros M."/>
            <person name="Pisani C."/>
            <person name="Plott C."/>
            <person name="Rajasekar S."/>
            <person name="Rhein H.S."/>
            <person name="Rohla C."/>
            <person name="Song M."/>
            <person name="Hilaire R.S."/>
            <person name="Shu S."/>
            <person name="Wells L."/>
            <person name="Wang X."/>
            <person name="Webber J."/>
            <person name="Heerema R.J."/>
            <person name="Klein P."/>
            <person name="Conner P."/>
            <person name="Grauke L."/>
            <person name="Grimwood J."/>
            <person name="Schmutz J."/>
            <person name="Randall J.J."/>
        </authorList>
    </citation>
    <scope>NUCLEOTIDE SEQUENCE</scope>
    <source>
        <tissue evidence="23">Leaf</tissue>
    </source>
</reference>
<evidence type="ECO:0000256" key="14">
    <source>
        <dbReference type="PIRSR" id="PIRSR600823-1"/>
    </source>
</evidence>
<feature type="binding site" evidence="15">
    <location>
        <position position="170"/>
    </location>
    <ligand>
        <name>substrate</name>
    </ligand>
</feature>
<evidence type="ECO:0000256" key="1">
    <source>
        <dbReference type="ARBA" id="ARBA00000189"/>
    </source>
</evidence>
<evidence type="ECO:0000256" key="5">
    <source>
        <dbReference type="ARBA" id="ARBA00022559"/>
    </source>
</evidence>
<dbReference type="FunFam" id="1.10.520.10:FF:000008">
    <property type="entry name" value="Peroxidase"/>
    <property type="match status" value="1"/>
</dbReference>
<feature type="disulfide bond" evidence="18">
    <location>
        <begin position="208"/>
        <end position="240"/>
    </location>
</feature>
<dbReference type="InterPro" id="IPR002016">
    <property type="entry name" value="Haem_peroxidase"/>
</dbReference>
<feature type="disulfide bond" evidence="18">
    <location>
        <begin position="46"/>
        <end position="123"/>
    </location>
</feature>
<evidence type="ECO:0000256" key="12">
    <source>
        <dbReference type="ARBA" id="ARBA00023157"/>
    </source>
</evidence>
<dbReference type="PROSITE" id="PS00436">
    <property type="entry name" value="PEROXIDASE_2"/>
    <property type="match status" value="1"/>
</dbReference>
<evidence type="ECO:0000313" key="22">
    <source>
        <dbReference type="EMBL" id="KAG6626080.1"/>
    </source>
</evidence>
<feature type="disulfide bond" evidence="18">
    <location>
        <begin position="129"/>
        <end position="335"/>
    </location>
</feature>
<evidence type="ECO:0000256" key="2">
    <source>
        <dbReference type="ARBA" id="ARBA00002322"/>
    </source>
</evidence>
<dbReference type="Proteomes" id="UP000811609">
    <property type="component" value="Chromosome 15"/>
</dbReference>
<evidence type="ECO:0000256" key="3">
    <source>
        <dbReference type="ARBA" id="ARBA00012313"/>
    </source>
</evidence>
<evidence type="ECO:0000256" key="11">
    <source>
        <dbReference type="ARBA" id="ARBA00023004"/>
    </source>
</evidence>
<dbReference type="PROSITE" id="PS50873">
    <property type="entry name" value="PEROXIDASE_4"/>
    <property type="match status" value="1"/>
</dbReference>
<keyword evidence="13" id="KW-0376">Hydrogen peroxide</keyword>
<dbReference type="AlphaFoldDB" id="A0A8T1NAH9"/>
<keyword evidence="12 18" id="KW-1015">Disulfide bond</keyword>
<dbReference type="GO" id="GO:0006979">
    <property type="term" value="P:response to oxidative stress"/>
    <property type="evidence" value="ECO:0007669"/>
    <property type="project" value="InterPro"/>
</dbReference>
<feature type="binding site" evidence="16">
    <location>
        <position position="87"/>
    </location>
    <ligand>
        <name>Ca(2+)</name>
        <dbReference type="ChEBI" id="CHEBI:29108"/>
        <label>1</label>
    </ligand>
</feature>
<keyword evidence="7 16" id="KW-0479">Metal-binding</keyword>
<comment type="caution">
    <text evidence="22">The sequence shown here is derived from an EMBL/GenBank/DDBJ whole genome shotgun (WGS) entry which is preliminary data.</text>
</comment>
<feature type="binding site" evidence="16">
    <location>
        <position position="97"/>
    </location>
    <ligand>
        <name>Ca(2+)</name>
        <dbReference type="ChEBI" id="CHEBI:29108"/>
        <label>1</label>
    </ligand>
</feature>
<evidence type="ECO:0000256" key="18">
    <source>
        <dbReference type="PIRSR" id="PIRSR600823-5"/>
    </source>
</evidence>
<evidence type="ECO:0000256" key="15">
    <source>
        <dbReference type="PIRSR" id="PIRSR600823-2"/>
    </source>
</evidence>
<feature type="binding site" evidence="16">
    <location>
        <position position="78"/>
    </location>
    <ligand>
        <name>Ca(2+)</name>
        <dbReference type="ChEBI" id="CHEBI:29108"/>
        <label>1</label>
    </ligand>
</feature>
<evidence type="ECO:0000256" key="13">
    <source>
        <dbReference type="ARBA" id="ARBA00023324"/>
    </source>
</evidence>
<feature type="binding site" evidence="16">
    <location>
        <position position="83"/>
    </location>
    <ligand>
        <name>Ca(2+)</name>
        <dbReference type="ChEBI" id="CHEBI:29108"/>
        <label>1</label>
    </ligand>
</feature>
<keyword evidence="11 16" id="KW-0408">Iron</keyword>
<dbReference type="EMBL" id="CM031823">
    <property type="protein sequence ID" value="KAG6626080.1"/>
    <property type="molecule type" value="Genomic_DNA"/>
</dbReference>
<dbReference type="GO" id="GO:0046872">
    <property type="term" value="F:metal ion binding"/>
    <property type="evidence" value="ECO:0007669"/>
    <property type="project" value="UniProtKB-KW"/>
</dbReference>
<proteinExistence type="inferred from homology"/>
<evidence type="ECO:0000256" key="6">
    <source>
        <dbReference type="ARBA" id="ARBA00022617"/>
    </source>
</evidence>
<dbReference type="GO" id="GO:0020037">
    <property type="term" value="F:heme binding"/>
    <property type="evidence" value="ECO:0007669"/>
    <property type="project" value="InterPro"/>
</dbReference>
<reference evidence="22" key="1">
    <citation type="submission" date="2020-12" db="EMBL/GenBank/DDBJ databases">
        <title>WGS assembly of Carya illinoinensis cv. Pawnee.</title>
        <authorList>
            <person name="Platts A."/>
            <person name="Shu S."/>
            <person name="Wright S."/>
            <person name="Barry K."/>
            <person name="Edger P."/>
            <person name="Pires J.C."/>
            <person name="Schmutz J."/>
        </authorList>
    </citation>
    <scope>NUCLEOTIDE SEQUENCE</scope>
    <source>
        <tissue evidence="22">Leaf</tissue>
    </source>
</reference>
<feature type="signal peptide" evidence="20">
    <location>
        <begin position="1"/>
        <end position="35"/>
    </location>
</feature>
<feature type="binding site" description="axial binding residue" evidence="16">
    <location>
        <position position="201"/>
    </location>
    <ligand>
        <name>heme b</name>
        <dbReference type="ChEBI" id="CHEBI:60344"/>
    </ligand>
    <ligandPart>
        <name>Fe</name>
        <dbReference type="ChEBI" id="CHEBI:18248"/>
    </ligandPart>
</feature>
<dbReference type="EC" id="1.11.1.7" evidence="3"/>
<dbReference type="CDD" id="cd00693">
    <property type="entry name" value="secretory_peroxidase"/>
    <property type="match status" value="1"/>
</dbReference>
<keyword evidence="9 16" id="KW-0106">Calcium</keyword>
<keyword evidence="4" id="KW-0964">Secreted</keyword>
<evidence type="ECO:0000256" key="4">
    <source>
        <dbReference type="ARBA" id="ARBA00022525"/>
    </source>
</evidence>
<comment type="cofactor">
    <cofactor evidence="16">
        <name>heme b</name>
        <dbReference type="ChEBI" id="CHEBI:60344"/>
    </cofactor>
    <text evidence="16">Binds 1 heme b (iron(II)-protoporphyrin IX) group per subunit.</text>
</comment>
<evidence type="ECO:0000256" key="9">
    <source>
        <dbReference type="ARBA" id="ARBA00022837"/>
    </source>
</evidence>
<dbReference type="EMBL" id="CM031839">
    <property type="protein sequence ID" value="KAG6674047.1"/>
    <property type="molecule type" value="Genomic_DNA"/>
</dbReference>
<evidence type="ECO:0000256" key="7">
    <source>
        <dbReference type="ARBA" id="ARBA00022723"/>
    </source>
</evidence>
<evidence type="ECO:0000256" key="19">
    <source>
        <dbReference type="RuleBase" id="RU004241"/>
    </source>
</evidence>
<gene>
    <name evidence="22" type="ORF">CIPAW_15G022100</name>
    <name evidence="23" type="ORF">I3842_15G022800</name>
</gene>
<feature type="binding site" evidence="16">
    <location>
        <position position="81"/>
    </location>
    <ligand>
        <name>Ca(2+)</name>
        <dbReference type="ChEBI" id="CHEBI:29108"/>
        <label>1</label>
    </ligand>
</feature>